<feature type="active site" description="Proton donor" evidence="2">
    <location>
        <position position="567"/>
    </location>
</feature>
<name>A0A8T9BHY4_9HELO</name>
<evidence type="ECO:0000256" key="4">
    <source>
        <dbReference type="SAM" id="SignalP"/>
    </source>
</evidence>
<feature type="signal peptide" evidence="4">
    <location>
        <begin position="1"/>
        <end position="23"/>
    </location>
</feature>
<evidence type="ECO:0000313" key="6">
    <source>
        <dbReference type="EMBL" id="TVY18013.1"/>
    </source>
</evidence>
<reference evidence="6 7" key="1">
    <citation type="submission" date="2018-05" db="EMBL/GenBank/DDBJ databases">
        <title>Whole genome sequencing for identification of molecular markers to develop diagnostic detection tools for the regulated plant pathogen Lachnellula willkommii.</title>
        <authorList>
            <person name="Giroux E."/>
            <person name="Bilodeau G."/>
        </authorList>
    </citation>
    <scope>NUCLEOTIDE SEQUENCE [LARGE SCALE GENOMIC DNA]</scope>
    <source>
        <strain evidence="6 7">CBS 203.66</strain>
    </source>
</reference>
<comment type="caution">
    <text evidence="6">The sequence shown here is derived from an EMBL/GenBank/DDBJ whole genome shotgun (WGS) entry which is preliminary data.</text>
</comment>
<dbReference type="Gene3D" id="3.50.50.60">
    <property type="entry name" value="FAD/NAD(P)-binding domain"/>
    <property type="match status" value="1"/>
</dbReference>
<dbReference type="Pfam" id="PF00732">
    <property type="entry name" value="GMC_oxred_N"/>
    <property type="match status" value="1"/>
</dbReference>
<feature type="domain" description="Glucose-methanol-choline oxidoreductase N-terminal" evidence="5">
    <location>
        <begin position="331"/>
        <end position="345"/>
    </location>
</feature>
<dbReference type="Pfam" id="PF05199">
    <property type="entry name" value="GMC_oxred_C"/>
    <property type="match status" value="1"/>
</dbReference>
<evidence type="ECO:0000256" key="2">
    <source>
        <dbReference type="PIRSR" id="PIRSR000137-1"/>
    </source>
</evidence>
<comment type="cofactor">
    <cofactor evidence="3">
        <name>FAD</name>
        <dbReference type="ChEBI" id="CHEBI:57692"/>
    </cofactor>
</comment>
<dbReference type="InterPro" id="IPR012132">
    <property type="entry name" value="GMC_OxRdtase"/>
</dbReference>
<dbReference type="Proteomes" id="UP000469559">
    <property type="component" value="Unassembled WGS sequence"/>
</dbReference>
<keyword evidence="7" id="KW-1185">Reference proteome</keyword>
<dbReference type="GO" id="GO:0016614">
    <property type="term" value="F:oxidoreductase activity, acting on CH-OH group of donors"/>
    <property type="evidence" value="ECO:0007669"/>
    <property type="project" value="InterPro"/>
</dbReference>
<comment type="similarity">
    <text evidence="1">Belongs to the GMC oxidoreductase family.</text>
</comment>
<proteinExistence type="inferred from homology"/>
<dbReference type="PROSITE" id="PS00624">
    <property type="entry name" value="GMC_OXRED_2"/>
    <property type="match status" value="1"/>
</dbReference>
<dbReference type="GO" id="GO:0050660">
    <property type="term" value="F:flavin adenine dinucleotide binding"/>
    <property type="evidence" value="ECO:0007669"/>
    <property type="project" value="InterPro"/>
</dbReference>
<sequence>MHFSLISMLRAVIPLLLPICASPIEQHLWESRASNGNSITDTAIPSFGIPGKNASFDYVVIGGGNAGLVVATRLAQQPNTSVAVIEAGNFYEIDNGNLSVIPADGVFYAGSSPTDVNPLVDWGFVSTPQAGLNNRSLHYARGKCLGGSSGRNYFTYHRGTKESYRKWALEVDDKSYEFDLFLPYFKKSVDFTPPNNAARPSNASVSYNHDSFNTGSGPLKVSIPIWANAFSSFAKLAFGVLGLKSELDFVSGTLCGVQYNMNTIDPKDQTRSSSESSFLRMAEDIASLKIYNGTLAKRIVFDGNKASGVTASTKGVEYTLFASQEVVLSAGAFQSPQLLMVSGVGPEPILSQHNIPIISALPGVGQNMWDHYIFSASYQVNVITHSAVNNASYLARSTEDYLKDGSGLLGNPGGDLIGWEKLPYPYRNSLTHATRQSLSTFPEDWPEIEYLILDAFSGNNENYIANAPRTPYMYASPAAALVAPLSRGNITISSTNMADPPIINPNWLSHPADQDLAIAAFKRVRQLMNTDIMRSITVGSEVFPGLNVSSDAQILDHIKNDGTMVFHASGTCKMGVVGDPMAVVDSKARVFGTTRLRIVDAAAFPFLPPGHPQSTIYALAEKIADDIISARI</sequence>
<dbReference type="GO" id="GO:0044550">
    <property type="term" value="P:secondary metabolite biosynthetic process"/>
    <property type="evidence" value="ECO:0007669"/>
    <property type="project" value="TreeGrafter"/>
</dbReference>
<accession>A0A8T9BHY4</accession>
<feature type="binding site" evidence="3">
    <location>
        <begin position="612"/>
        <end position="613"/>
    </location>
    <ligand>
        <name>FAD</name>
        <dbReference type="ChEBI" id="CHEBI:57692"/>
    </ligand>
</feature>
<gene>
    <name evidence="6" type="primary">patE_4</name>
    <name evidence="6" type="ORF">LARI1_G003585</name>
</gene>
<dbReference type="InterPro" id="IPR007867">
    <property type="entry name" value="GMC_OxRtase_C"/>
</dbReference>
<keyword evidence="4" id="KW-0732">Signal</keyword>
<evidence type="ECO:0000256" key="1">
    <source>
        <dbReference type="ARBA" id="ARBA00010790"/>
    </source>
</evidence>
<keyword evidence="3" id="KW-0285">Flavoprotein</keyword>
<evidence type="ECO:0000259" key="5">
    <source>
        <dbReference type="PROSITE" id="PS00624"/>
    </source>
</evidence>
<evidence type="ECO:0000313" key="7">
    <source>
        <dbReference type="Proteomes" id="UP000469559"/>
    </source>
</evidence>
<dbReference type="AlphaFoldDB" id="A0A8T9BHY4"/>
<dbReference type="PANTHER" id="PTHR11552">
    <property type="entry name" value="GLUCOSE-METHANOL-CHOLINE GMC OXIDOREDUCTASE"/>
    <property type="match status" value="1"/>
</dbReference>
<protein>
    <submittedName>
        <fullName evidence="6">Dehydrogenase patE</fullName>
    </submittedName>
</protein>
<dbReference type="OrthoDB" id="269227at2759"/>
<feature type="active site" description="Proton acceptor" evidence="2">
    <location>
        <position position="611"/>
    </location>
</feature>
<dbReference type="InterPro" id="IPR000172">
    <property type="entry name" value="GMC_OxRdtase_N"/>
</dbReference>
<dbReference type="EMBL" id="QGMF01000202">
    <property type="protein sequence ID" value="TVY18013.1"/>
    <property type="molecule type" value="Genomic_DNA"/>
</dbReference>
<dbReference type="SUPFAM" id="SSF51905">
    <property type="entry name" value="FAD/NAD(P)-binding domain"/>
    <property type="match status" value="1"/>
</dbReference>
<dbReference type="Gene3D" id="3.30.560.10">
    <property type="entry name" value="Glucose Oxidase, domain 3"/>
    <property type="match status" value="1"/>
</dbReference>
<organism evidence="6 7">
    <name type="scientific">Lachnellula arida</name>
    <dbReference type="NCBI Taxonomy" id="1316785"/>
    <lineage>
        <taxon>Eukaryota</taxon>
        <taxon>Fungi</taxon>
        <taxon>Dikarya</taxon>
        <taxon>Ascomycota</taxon>
        <taxon>Pezizomycotina</taxon>
        <taxon>Leotiomycetes</taxon>
        <taxon>Helotiales</taxon>
        <taxon>Lachnaceae</taxon>
        <taxon>Lachnellula</taxon>
    </lineage>
</organism>
<dbReference type="SUPFAM" id="SSF54373">
    <property type="entry name" value="FAD-linked reductases, C-terminal domain"/>
    <property type="match status" value="1"/>
</dbReference>
<dbReference type="PIRSF" id="PIRSF000137">
    <property type="entry name" value="Alcohol_oxidase"/>
    <property type="match status" value="1"/>
</dbReference>
<keyword evidence="3" id="KW-0274">FAD</keyword>
<feature type="chain" id="PRO_5035793632" evidence="4">
    <location>
        <begin position="24"/>
        <end position="632"/>
    </location>
</feature>
<dbReference type="InterPro" id="IPR036188">
    <property type="entry name" value="FAD/NAD-bd_sf"/>
</dbReference>
<evidence type="ECO:0000256" key="3">
    <source>
        <dbReference type="PIRSR" id="PIRSR000137-2"/>
    </source>
</evidence>
<dbReference type="PANTHER" id="PTHR11552:SF228">
    <property type="entry name" value="GLUCOSE-METHANOL-CHOLINE OXIDOREDUCTASE N-TERMINAL DOMAIN-CONTAINING PROTEIN"/>
    <property type="match status" value="1"/>
</dbReference>